<feature type="compositionally biased region" description="Polar residues" evidence="1">
    <location>
        <begin position="248"/>
        <end position="261"/>
    </location>
</feature>
<dbReference type="Proteomes" id="UP001153069">
    <property type="component" value="Unassembled WGS sequence"/>
</dbReference>
<reference evidence="2" key="1">
    <citation type="submission" date="2020-06" db="EMBL/GenBank/DDBJ databases">
        <authorList>
            <consortium name="Plant Systems Biology data submission"/>
        </authorList>
    </citation>
    <scope>NUCLEOTIDE SEQUENCE</scope>
    <source>
        <strain evidence="2">D6</strain>
    </source>
</reference>
<evidence type="ECO:0000313" key="2">
    <source>
        <dbReference type="EMBL" id="CAB9519045.1"/>
    </source>
</evidence>
<feature type="region of interest" description="Disordered" evidence="1">
    <location>
        <begin position="1"/>
        <end position="285"/>
    </location>
</feature>
<organism evidence="2 3">
    <name type="scientific">Seminavis robusta</name>
    <dbReference type="NCBI Taxonomy" id="568900"/>
    <lineage>
        <taxon>Eukaryota</taxon>
        <taxon>Sar</taxon>
        <taxon>Stramenopiles</taxon>
        <taxon>Ochrophyta</taxon>
        <taxon>Bacillariophyta</taxon>
        <taxon>Bacillariophyceae</taxon>
        <taxon>Bacillariophycidae</taxon>
        <taxon>Naviculales</taxon>
        <taxon>Naviculaceae</taxon>
        <taxon>Seminavis</taxon>
    </lineage>
</organism>
<feature type="compositionally biased region" description="Basic and acidic residues" evidence="1">
    <location>
        <begin position="72"/>
        <end position="82"/>
    </location>
</feature>
<evidence type="ECO:0000313" key="3">
    <source>
        <dbReference type="Proteomes" id="UP001153069"/>
    </source>
</evidence>
<proteinExistence type="predicted"/>
<comment type="caution">
    <text evidence="2">The sequence shown here is derived from an EMBL/GenBank/DDBJ whole genome shotgun (WGS) entry which is preliminary data.</text>
</comment>
<feature type="compositionally biased region" description="Low complexity" evidence="1">
    <location>
        <begin position="188"/>
        <end position="199"/>
    </location>
</feature>
<sequence>MTNRHSCTPSLSEANKEAADIINSDRQQRRVASITSTTTTPSTTASSSGKQPETEGRRGKTRSSATRTTESSVERKLAKEVEFWDSNYQSGGNKDFEVAKAELTVSQEPFVRTTRTSQSSHSSNTSSGRPFTRRSSLSTSSTGSRRFKMRKVNSTGSNGKGGGSKGNKESGLEETMTGKAQVLGATNSGGTSTSSPRPSGIKRTATSGSTEGRRNRGGNRSNHSQSTSSALRRAVTDTGMSRSKHEVSPTTRSNNKLTSQFMRKGVPTKGFPTHATAISTTATNT</sequence>
<evidence type="ECO:0000256" key="1">
    <source>
        <dbReference type="SAM" id="MobiDB-lite"/>
    </source>
</evidence>
<feature type="compositionally biased region" description="Low complexity" evidence="1">
    <location>
        <begin position="62"/>
        <end position="71"/>
    </location>
</feature>
<name>A0A9N8EEP6_9STRA</name>
<keyword evidence="3" id="KW-1185">Reference proteome</keyword>
<accession>A0A9N8EEP6</accession>
<gene>
    <name evidence="2" type="ORF">SEMRO_984_G227870.1</name>
</gene>
<feature type="compositionally biased region" description="Low complexity" evidence="1">
    <location>
        <begin position="33"/>
        <end position="48"/>
    </location>
</feature>
<feature type="compositionally biased region" description="Polar residues" evidence="1">
    <location>
        <begin position="1"/>
        <end position="13"/>
    </location>
</feature>
<feature type="compositionally biased region" description="Low complexity" evidence="1">
    <location>
        <begin position="113"/>
        <end position="144"/>
    </location>
</feature>
<feature type="compositionally biased region" description="Polar residues" evidence="1">
    <location>
        <begin position="276"/>
        <end position="285"/>
    </location>
</feature>
<protein>
    <submittedName>
        <fullName evidence="2">Uncharacterized protein</fullName>
    </submittedName>
</protein>
<dbReference type="AlphaFoldDB" id="A0A9N8EEP6"/>
<feature type="non-terminal residue" evidence="2">
    <location>
        <position position="285"/>
    </location>
</feature>
<dbReference type="EMBL" id="CAICTM010000982">
    <property type="protein sequence ID" value="CAB9519045.1"/>
    <property type="molecule type" value="Genomic_DNA"/>
</dbReference>